<comment type="caution">
    <text evidence="2">The sequence shown here is derived from an EMBL/GenBank/DDBJ whole genome shotgun (WGS) entry which is preliminary data.</text>
</comment>
<dbReference type="OrthoDB" id="9768060at2"/>
<dbReference type="Pfam" id="PF08282">
    <property type="entry name" value="Hydrolase_3"/>
    <property type="match status" value="2"/>
</dbReference>
<evidence type="ECO:0000313" key="3">
    <source>
        <dbReference type="Proteomes" id="UP000308705"/>
    </source>
</evidence>
<keyword evidence="3" id="KW-1185">Reference proteome</keyword>
<dbReference type="NCBIfam" id="TIGR01484">
    <property type="entry name" value="HAD-SF-IIB"/>
    <property type="match status" value="1"/>
</dbReference>
<dbReference type="Gene3D" id="3.40.50.1000">
    <property type="entry name" value="HAD superfamily/HAD-like"/>
    <property type="match status" value="1"/>
</dbReference>
<gene>
    <name evidence="2" type="ORF">FDA94_07225</name>
</gene>
<feature type="domain" description="AAA+ ATPase" evidence="1">
    <location>
        <begin position="238"/>
        <end position="403"/>
    </location>
</feature>
<organism evidence="2 3">
    <name type="scientific">Herbidospora galbida</name>
    <dbReference type="NCBI Taxonomy" id="2575442"/>
    <lineage>
        <taxon>Bacteria</taxon>
        <taxon>Bacillati</taxon>
        <taxon>Actinomycetota</taxon>
        <taxon>Actinomycetes</taxon>
        <taxon>Streptosporangiales</taxon>
        <taxon>Streptosporangiaceae</taxon>
        <taxon>Herbidospora</taxon>
    </lineage>
</organism>
<dbReference type="SUPFAM" id="SSF56784">
    <property type="entry name" value="HAD-like"/>
    <property type="match status" value="1"/>
</dbReference>
<dbReference type="PANTHER" id="PTHR10000:SF8">
    <property type="entry name" value="HAD SUPERFAMILY HYDROLASE-LIKE, TYPE 3"/>
    <property type="match status" value="1"/>
</dbReference>
<dbReference type="InterPro" id="IPR027417">
    <property type="entry name" value="P-loop_NTPase"/>
</dbReference>
<dbReference type="InterPro" id="IPR003593">
    <property type="entry name" value="AAA+_ATPase"/>
</dbReference>
<proteinExistence type="predicted"/>
<name>A0A4U3MMX8_9ACTN</name>
<dbReference type="Gene3D" id="3.40.50.300">
    <property type="entry name" value="P-loop containing nucleotide triphosphate hydrolases"/>
    <property type="match status" value="1"/>
</dbReference>
<dbReference type="Pfam" id="PF01935">
    <property type="entry name" value="DUF87"/>
    <property type="match status" value="1"/>
</dbReference>
<dbReference type="GO" id="GO:0000287">
    <property type="term" value="F:magnesium ion binding"/>
    <property type="evidence" value="ECO:0007669"/>
    <property type="project" value="TreeGrafter"/>
</dbReference>
<dbReference type="GO" id="GO:0005829">
    <property type="term" value="C:cytosol"/>
    <property type="evidence" value="ECO:0007669"/>
    <property type="project" value="TreeGrafter"/>
</dbReference>
<dbReference type="AlphaFoldDB" id="A0A4U3MMX8"/>
<evidence type="ECO:0000259" key="1">
    <source>
        <dbReference type="SMART" id="SM00382"/>
    </source>
</evidence>
<dbReference type="InterPro" id="IPR036412">
    <property type="entry name" value="HAD-like_sf"/>
</dbReference>
<dbReference type="EMBL" id="SZQA01000004">
    <property type="protein sequence ID" value="TKK90199.1"/>
    <property type="molecule type" value="Genomic_DNA"/>
</dbReference>
<dbReference type="InterPro" id="IPR006379">
    <property type="entry name" value="HAD-SF_hydro_IIB"/>
</dbReference>
<keyword evidence="2" id="KW-0378">Hydrolase</keyword>
<reference evidence="2 3" key="1">
    <citation type="submission" date="2019-04" db="EMBL/GenBank/DDBJ databases">
        <title>Herbidospora sp. NEAU-GS14.nov., a novel actinomycete isolated from soil.</title>
        <authorList>
            <person name="Han L."/>
        </authorList>
    </citation>
    <scope>NUCLEOTIDE SEQUENCE [LARGE SCALE GENOMIC DNA]</scope>
    <source>
        <strain evidence="2 3">NEAU-GS14</strain>
    </source>
</reference>
<dbReference type="PANTHER" id="PTHR10000">
    <property type="entry name" value="PHOSPHOSERINE PHOSPHATASE"/>
    <property type="match status" value="1"/>
</dbReference>
<dbReference type="SUPFAM" id="SSF52540">
    <property type="entry name" value="P-loop containing nucleoside triphosphate hydrolases"/>
    <property type="match status" value="1"/>
</dbReference>
<dbReference type="SMART" id="SM00382">
    <property type="entry name" value="AAA"/>
    <property type="match status" value="1"/>
</dbReference>
<sequence>MRFQALACDYDGTIATDGRVDDATVDALDRLARSGRRLILVTGRELDDLIDLFPRLDLFDRVVAENGALLYRPGEQERVPLAEPPKAEFVDMLRERGVEPLSVGAGMVATWQPHEGTVLDVIRELGLELQVVFNKGAVMVLPAGVNKATGLDVALAELGLSAHSVVGVGDAENDHAFLAACECAVAVAGAVPSLRESCDLVTEDVVELARLIVDDDLADVALDRHDILLGDEVKIRAYGERILIAGPSHSGKSTVAAALVERIQEAGYQIILIDPEGDYAEGLGDAVVLGDPERAPTHAEVLRVVDDSSRSVVVNLLGVPIDDRPGYFEQLLMRIAAVWGRVGRPHWLVVDEAHHMVPEGFHLQSSATLDDAGAVLAITVHPGSVSAPVLSEFTAVIAVGDEPAGVLDAFNQAERPEVPDELETGELVLWRPGDDPVQVTLTPSTGERRRHIRKYAAGTLGDDSSFYFRGPDDRLNLKADNLNLFLRLGEGVDEDTWEFHRGNGDYSRWMAGCVKDEELAAAVAEVEQSGGGVDEGRARIRELVEERYTAPE</sequence>
<accession>A0A4U3MMX8</accession>
<dbReference type="Proteomes" id="UP000308705">
    <property type="component" value="Unassembled WGS sequence"/>
</dbReference>
<evidence type="ECO:0000313" key="2">
    <source>
        <dbReference type="EMBL" id="TKK90199.1"/>
    </source>
</evidence>
<dbReference type="RefSeq" id="WP_137246240.1">
    <property type="nucleotide sequence ID" value="NZ_SZQA01000004.1"/>
</dbReference>
<dbReference type="InterPro" id="IPR002789">
    <property type="entry name" value="HerA_central"/>
</dbReference>
<dbReference type="GO" id="GO:0016791">
    <property type="term" value="F:phosphatase activity"/>
    <property type="evidence" value="ECO:0007669"/>
    <property type="project" value="UniProtKB-ARBA"/>
</dbReference>
<protein>
    <submittedName>
        <fullName evidence="2">HAD-IIB family hydrolase</fullName>
    </submittedName>
</protein>
<dbReference type="InterPro" id="IPR023214">
    <property type="entry name" value="HAD_sf"/>
</dbReference>
<dbReference type="Gene3D" id="3.90.1070.10">
    <property type="match status" value="1"/>
</dbReference>